<evidence type="ECO:0000256" key="7">
    <source>
        <dbReference type="ARBA" id="ARBA00022840"/>
    </source>
</evidence>
<keyword evidence="8" id="KW-0902">Two-component regulatory system</keyword>
<feature type="domain" description="Histidine kinase" evidence="9">
    <location>
        <begin position="58"/>
        <end position="273"/>
    </location>
</feature>
<dbReference type="PROSITE" id="PS50109">
    <property type="entry name" value="HIS_KIN"/>
    <property type="match status" value="1"/>
</dbReference>
<dbReference type="EC" id="2.7.13.3" evidence="2"/>
<dbReference type="SUPFAM" id="SSF55874">
    <property type="entry name" value="ATPase domain of HSP90 chaperone/DNA topoisomerase II/histidine kinase"/>
    <property type="match status" value="1"/>
</dbReference>
<evidence type="ECO:0000256" key="4">
    <source>
        <dbReference type="ARBA" id="ARBA00022679"/>
    </source>
</evidence>
<keyword evidence="5" id="KW-0547">Nucleotide-binding</keyword>
<evidence type="ECO:0000256" key="1">
    <source>
        <dbReference type="ARBA" id="ARBA00000085"/>
    </source>
</evidence>
<keyword evidence="4" id="KW-0808">Transferase</keyword>
<dbReference type="SUPFAM" id="SSF47384">
    <property type="entry name" value="Homodimeric domain of signal transducing histidine kinase"/>
    <property type="match status" value="1"/>
</dbReference>
<dbReference type="InterPro" id="IPR004358">
    <property type="entry name" value="Sig_transdc_His_kin-like_C"/>
</dbReference>
<dbReference type="InterPro" id="IPR036097">
    <property type="entry name" value="HisK_dim/P_sf"/>
</dbReference>
<proteinExistence type="predicted"/>
<organism evidence="10 11">
    <name type="scientific">Candidatus Magnetobacterium bavaricum</name>
    <dbReference type="NCBI Taxonomy" id="29290"/>
    <lineage>
        <taxon>Bacteria</taxon>
        <taxon>Pseudomonadati</taxon>
        <taxon>Nitrospirota</taxon>
        <taxon>Thermodesulfovibrionia</taxon>
        <taxon>Thermodesulfovibrionales</taxon>
        <taxon>Candidatus Magnetobacteriaceae</taxon>
        <taxon>Candidatus Magnetobacterium</taxon>
    </lineage>
</organism>
<dbReference type="Pfam" id="PF02518">
    <property type="entry name" value="HATPase_c"/>
    <property type="match status" value="1"/>
</dbReference>
<protein>
    <recommendedName>
        <fullName evidence="2">histidine kinase</fullName>
        <ecNumber evidence="2">2.7.13.3</ecNumber>
    </recommendedName>
</protein>
<comment type="catalytic activity">
    <reaction evidence="1">
        <text>ATP + protein L-histidine = ADP + protein N-phospho-L-histidine.</text>
        <dbReference type="EC" id="2.7.13.3"/>
    </reaction>
</comment>
<evidence type="ECO:0000256" key="2">
    <source>
        <dbReference type="ARBA" id="ARBA00012438"/>
    </source>
</evidence>
<dbReference type="Gene3D" id="3.30.565.10">
    <property type="entry name" value="Histidine kinase-like ATPase, C-terminal domain"/>
    <property type="match status" value="1"/>
</dbReference>
<keyword evidence="11" id="KW-1185">Reference proteome</keyword>
<evidence type="ECO:0000313" key="11">
    <source>
        <dbReference type="Proteomes" id="UP000033423"/>
    </source>
</evidence>
<evidence type="ECO:0000313" key="10">
    <source>
        <dbReference type="EMBL" id="KJU83986.1"/>
    </source>
</evidence>
<keyword evidence="7" id="KW-0067">ATP-binding</keyword>
<dbReference type="CDD" id="cd00082">
    <property type="entry name" value="HisKA"/>
    <property type="match status" value="1"/>
</dbReference>
<dbReference type="GO" id="GO:0000155">
    <property type="term" value="F:phosphorelay sensor kinase activity"/>
    <property type="evidence" value="ECO:0007669"/>
    <property type="project" value="InterPro"/>
</dbReference>
<evidence type="ECO:0000256" key="5">
    <source>
        <dbReference type="ARBA" id="ARBA00022741"/>
    </source>
</evidence>
<dbReference type="PANTHER" id="PTHR43065">
    <property type="entry name" value="SENSOR HISTIDINE KINASE"/>
    <property type="match status" value="1"/>
</dbReference>
<dbReference type="InterPro" id="IPR005467">
    <property type="entry name" value="His_kinase_dom"/>
</dbReference>
<name>A0A0F3GQ12_9BACT</name>
<dbReference type="SMART" id="SM00387">
    <property type="entry name" value="HATPase_c"/>
    <property type="match status" value="1"/>
</dbReference>
<accession>A0A0F3GQ12</accession>
<comment type="caution">
    <text evidence="10">The sequence shown here is derived from an EMBL/GenBank/DDBJ whole genome shotgun (WGS) entry which is preliminary data.</text>
</comment>
<dbReference type="AlphaFoldDB" id="A0A0F3GQ12"/>
<evidence type="ECO:0000259" key="9">
    <source>
        <dbReference type="PROSITE" id="PS50109"/>
    </source>
</evidence>
<dbReference type="InterPro" id="IPR036890">
    <property type="entry name" value="HATPase_C_sf"/>
</dbReference>
<dbReference type="Gene3D" id="1.10.287.130">
    <property type="match status" value="1"/>
</dbReference>
<keyword evidence="6 10" id="KW-0418">Kinase</keyword>
<dbReference type="PANTHER" id="PTHR43065:SF10">
    <property type="entry name" value="PEROXIDE STRESS-ACTIVATED HISTIDINE KINASE MAK3"/>
    <property type="match status" value="1"/>
</dbReference>
<dbReference type="EMBL" id="LACI01001661">
    <property type="protein sequence ID" value="KJU83986.1"/>
    <property type="molecule type" value="Genomic_DNA"/>
</dbReference>
<reference evidence="10 11" key="1">
    <citation type="submission" date="2015-02" db="EMBL/GenBank/DDBJ databases">
        <title>Single-cell genomics of uncultivated deep-branching MTB reveals a conserved set of magnetosome genes.</title>
        <authorList>
            <person name="Kolinko S."/>
            <person name="Richter M."/>
            <person name="Glockner F.O."/>
            <person name="Brachmann A."/>
            <person name="Schuler D."/>
        </authorList>
    </citation>
    <scope>NUCLEOTIDE SEQUENCE [LARGE SCALE GENOMIC DNA]</scope>
    <source>
        <strain evidence="10">TM-1</strain>
    </source>
</reference>
<keyword evidence="3" id="KW-0597">Phosphoprotein</keyword>
<evidence type="ECO:0000256" key="8">
    <source>
        <dbReference type="ARBA" id="ARBA00023012"/>
    </source>
</evidence>
<evidence type="ECO:0000256" key="6">
    <source>
        <dbReference type="ARBA" id="ARBA00022777"/>
    </source>
</evidence>
<dbReference type="PRINTS" id="PR00344">
    <property type="entry name" value="BCTRLSENSOR"/>
</dbReference>
<evidence type="ECO:0000256" key="3">
    <source>
        <dbReference type="ARBA" id="ARBA00022553"/>
    </source>
</evidence>
<dbReference type="Proteomes" id="UP000033423">
    <property type="component" value="Unassembled WGS sequence"/>
</dbReference>
<dbReference type="InterPro" id="IPR003661">
    <property type="entry name" value="HisK_dim/P_dom"/>
</dbReference>
<dbReference type="InterPro" id="IPR003594">
    <property type="entry name" value="HATPase_dom"/>
</dbReference>
<gene>
    <name evidence="10" type="ORF">MBAV_003821</name>
</gene>
<sequence>MRTKDNRRVDVEVSVSCIELYGEIMLFAFHNDITEKKHRDKMFLLNQRKAHMGEMLSIIAHQWKQPISVIGAAINNLKIETMFGTLQENVLKAAIEKIDNMIQHLSQTISDFIGFFKPDKGKEVSDIRSIMQKVLNIIGEQYKNKGIEVDLRCQSDTRIDTHVSELVQVFLSILENARDAFEGKSVASPKVSIDIYDRDVSVVTEIKDNAGGISPKVMDNMFLPYYTTKGELNGTGLGLYMANMIIEEHCHGKLYAKNIDGGASFIVEIPKRTD</sequence>
<dbReference type="GO" id="GO:0005524">
    <property type="term" value="F:ATP binding"/>
    <property type="evidence" value="ECO:0007669"/>
    <property type="project" value="UniProtKB-KW"/>
</dbReference>